<dbReference type="Proteomes" id="UP000016462">
    <property type="component" value="Unassembled WGS sequence"/>
</dbReference>
<name>U1LM83_9MICO</name>
<accession>U1LM83</accession>
<evidence type="ECO:0000313" key="3">
    <source>
        <dbReference type="Proteomes" id="UP000016462"/>
    </source>
</evidence>
<sequence length="198" mass="22212">MSTRRERNGREPRGRHRGHADERRRAQPRTEWRMFRRAAWGPATVELDGARVRATVRDAVIELDRTDRRSLDEQRAQPWRRPEADGVPVLLHGERVGTLVEDDAGGGIVRRASMRVTGDAALIGAGLELTYRVLPFALALRSHGRALVATRAWAAPLDALVSEYSIVREHDVVPPRVRSGASDEHIALWLAVRWSLAS</sequence>
<dbReference type="AlphaFoldDB" id="U1LM83"/>
<organism evidence="2 3">
    <name type="scientific">Agrococcus pavilionensis RW1</name>
    <dbReference type="NCBI Taxonomy" id="1330458"/>
    <lineage>
        <taxon>Bacteria</taxon>
        <taxon>Bacillati</taxon>
        <taxon>Actinomycetota</taxon>
        <taxon>Actinomycetes</taxon>
        <taxon>Micrococcales</taxon>
        <taxon>Microbacteriaceae</taxon>
        <taxon>Agrococcus</taxon>
    </lineage>
</organism>
<feature type="compositionally biased region" description="Basic and acidic residues" evidence="1">
    <location>
        <begin position="19"/>
        <end position="29"/>
    </location>
</feature>
<reference evidence="2 3" key="1">
    <citation type="journal article" date="2013" name="Genome Announc.">
        <title>First draft genome sequence from a member of the genus agrococcus, isolated from modern microbialites.</title>
        <authorList>
            <person name="White R.A.III."/>
            <person name="Grassa C.J."/>
            <person name="Suttle C.A."/>
        </authorList>
    </citation>
    <scope>NUCLEOTIDE SEQUENCE [LARGE SCALE GENOMIC DNA]</scope>
    <source>
        <strain evidence="2 3">RW1</strain>
    </source>
</reference>
<comment type="caution">
    <text evidence="2">The sequence shown here is derived from an EMBL/GenBank/DDBJ whole genome shotgun (WGS) entry which is preliminary data.</text>
</comment>
<feature type="region of interest" description="Disordered" evidence="1">
    <location>
        <begin position="1"/>
        <end position="29"/>
    </location>
</feature>
<proteinExistence type="predicted"/>
<protein>
    <submittedName>
        <fullName evidence="2">Uncharacterized protein</fullName>
    </submittedName>
</protein>
<dbReference type="EMBL" id="ASHR01000042">
    <property type="protein sequence ID" value="ERG63037.1"/>
    <property type="molecule type" value="Genomic_DNA"/>
</dbReference>
<evidence type="ECO:0000256" key="1">
    <source>
        <dbReference type="SAM" id="MobiDB-lite"/>
    </source>
</evidence>
<evidence type="ECO:0000313" key="2">
    <source>
        <dbReference type="EMBL" id="ERG63037.1"/>
    </source>
</evidence>
<gene>
    <name evidence="2" type="ORF">L332_00995</name>
</gene>
<dbReference type="RefSeq" id="WP_021011729.1">
    <property type="nucleotide sequence ID" value="NZ_ASHR01000042.1"/>
</dbReference>
<feature type="compositionally biased region" description="Basic and acidic residues" evidence="1">
    <location>
        <begin position="1"/>
        <end position="12"/>
    </location>
</feature>
<dbReference type="OrthoDB" id="5189407at2"/>
<keyword evidence="3" id="KW-1185">Reference proteome</keyword>